<feature type="compositionally biased region" description="Polar residues" evidence="1">
    <location>
        <begin position="350"/>
        <end position="367"/>
    </location>
</feature>
<feature type="compositionally biased region" description="Low complexity" evidence="1">
    <location>
        <begin position="160"/>
        <end position="171"/>
    </location>
</feature>
<sequence>MKRLFITTFFPNCSNNSNGAKVNNHTSLADSYSPQEEEPSSINDFELISRTLSSRGLTDNDLLKAVNNGRNTLQQLSSSLGISLTHLQEYHKHLVRKLKRVDDTRRREPSKPTPIRVTPMNHHGHLNASETNNKLFIGNDNHHHHHSFTHNHHHHHHHQSGPLQSSNHSLSSSLSSYVKENYFSEDVHTETAEVISSSSIQISTVSNTNTSAISEFHHSPFSSSLKSGGTISSSIDYNFFDDDTRDGLSAHDKYHHAPRQHNNDDDSELLLDDNHSLDNVVQNAIDDANQPSAGATILPLQEFPSPEEKAKEELQNIIGIIQNQNKAFPKSALVAAFKKLNDEGRLPSTPFNVTSPIRPLTPTSPAVQTLGKPSGSVATIITDVDSDCTPTLVTSVLSIDDSILLRPSSTASNYSNSTTSPFM</sequence>
<keyword evidence="3" id="KW-1185">Reference proteome</keyword>
<dbReference type="OMA" id="PRQHNND"/>
<dbReference type="Proteomes" id="UP000444721">
    <property type="component" value="Unassembled WGS sequence"/>
</dbReference>
<organism evidence="2 3">
    <name type="scientific">Naegleria fowleri</name>
    <name type="common">Brain eating amoeba</name>
    <dbReference type="NCBI Taxonomy" id="5763"/>
    <lineage>
        <taxon>Eukaryota</taxon>
        <taxon>Discoba</taxon>
        <taxon>Heterolobosea</taxon>
        <taxon>Tetramitia</taxon>
        <taxon>Eutetramitia</taxon>
        <taxon>Vahlkampfiidae</taxon>
        <taxon>Naegleria</taxon>
    </lineage>
</organism>
<reference evidence="2 3" key="1">
    <citation type="journal article" date="2019" name="Sci. Rep.">
        <title>Nanopore sequencing improves the draft genome of the human pathogenic amoeba Naegleria fowleri.</title>
        <authorList>
            <person name="Liechti N."/>
            <person name="Schurch N."/>
            <person name="Bruggmann R."/>
            <person name="Wittwer M."/>
        </authorList>
    </citation>
    <scope>NUCLEOTIDE SEQUENCE [LARGE SCALE GENOMIC DNA]</scope>
    <source>
        <strain evidence="2 3">ATCC 30894</strain>
    </source>
</reference>
<evidence type="ECO:0000313" key="2">
    <source>
        <dbReference type="EMBL" id="KAF0983608.1"/>
    </source>
</evidence>
<protein>
    <submittedName>
        <fullName evidence="2">Uncharacterized protein</fullName>
    </submittedName>
</protein>
<dbReference type="OrthoDB" id="10517537at2759"/>
<feature type="region of interest" description="Disordered" evidence="1">
    <location>
        <begin position="350"/>
        <end position="371"/>
    </location>
</feature>
<accession>A0A6A5CDM3</accession>
<evidence type="ECO:0000313" key="3">
    <source>
        <dbReference type="Proteomes" id="UP000444721"/>
    </source>
</evidence>
<dbReference type="VEuPathDB" id="AmoebaDB:NfTy_013960"/>
<dbReference type="VEuPathDB" id="AmoebaDB:FDP41_010673"/>
<comment type="caution">
    <text evidence="2">The sequence shown here is derived from an EMBL/GenBank/DDBJ whole genome shotgun (WGS) entry which is preliminary data.</text>
</comment>
<dbReference type="RefSeq" id="XP_044568321.1">
    <property type="nucleotide sequence ID" value="XM_044700997.1"/>
</dbReference>
<evidence type="ECO:0000256" key="1">
    <source>
        <dbReference type="SAM" id="MobiDB-lite"/>
    </source>
</evidence>
<feature type="compositionally biased region" description="Basic residues" evidence="1">
    <location>
        <begin position="142"/>
        <end position="159"/>
    </location>
</feature>
<name>A0A6A5CDM3_NAEFO</name>
<proteinExistence type="predicted"/>
<feature type="region of interest" description="Disordered" evidence="1">
    <location>
        <begin position="102"/>
        <end position="171"/>
    </location>
</feature>
<dbReference type="VEuPathDB" id="AmoebaDB:NF0082400"/>
<gene>
    <name evidence="2" type="ORF">FDP41_010673</name>
</gene>
<dbReference type="AlphaFoldDB" id="A0A6A5CDM3"/>
<dbReference type="EMBL" id="VFQX01000006">
    <property type="protein sequence ID" value="KAF0983608.1"/>
    <property type="molecule type" value="Genomic_DNA"/>
</dbReference>
<dbReference type="GeneID" id="68117888"/>